<keyword evidence="1" id="KW-0812">Transmembrane</keyword>
<proteinExistence type="predicted"/>
<reference evidence="2 3" key="1">
    <citation type="journal article" date="2020" name="G3 (Bethesda)">
        <title>Improved Reference Genome for Cyclotella cryptica CCMP332, a Model for Cell Wall Morphogenesis, Salinity Adaptation, and Lipid Production in Diatoms (Bacillariophyta).</title>
        <authorList>
            <person name="Roberts W.R."/>
            <person name="Downey K.M."/>
            <person name="Ruck E.C."/>
            <person name="Traller J.C."/>
            <person name="Alverson A.J."/>
        </authorList>
    </citation>
    <scope>NUCLEOTIDE SEQUENCE [LARGE SCALE GENOMIC DNA]</scope>
    <source>
        <strain evidence="2 3">CCMP332</strain>
    </source>
</reference>
<comment type="caution">
    <text evidence="2">The sequence shown here is derived from an EMBL/GenBank/DDBJ whole genome shotgun (WGS) entry which is preliminary data.</text>
</comment>
<name>A0ABD3QH67_9STRA</name>
<dbReference type="InterPro" id="IPR057394">
    <property type="entry name" value="PIGBOS1"/>
</dbReference>
<dbReference type="EMBL" id="JABMIG020000043">
    <property type="protein sequence ID" value="KAL3798846.1"/>
    <property type="molecule type" value="Genomic_DNA"/>
</dbReference>
<sequence length="86" mass="9070">MISRWERFQRMIGIKGGRFRQTGIFGSNIVVGAVLGILSGKYIFEEPLQRYWAEKHAADAAAAAAVTGKLESGGVSGGGGGEEKGN</sequence>
<evidence type="ECO:0000313" key="2">
    <source>
        <dbReference type="EMBL" id="KAL3798846.1"/>
    </source>
</evidence>
<accession>A0ABD3QH67</accession>
<dbReference type="AlphaFoldDB" id="A0ABD3QH67"/>
<organism evidence="2 3">
    <name type="scientific">Cyclotella cryptica</name>
    <dbReference type="NCBI Taxonomy" id="29204"/>
    <lineage>
        <taxon>Eukaryota</taxon>
        <taxon>Sar</taxon>
        <taxon>Stramenopiles</taxon>
        <taxon>Ochrophyta</taxon>
        <taxon>Bacillariophyta</taxon>
        <taxon>Coscinodiscophyceae</taxon>
        <taxon>Thalassiosirophycidae</taxon>
        <taxon>Stephanodiscales</taxon>
        <taxon>Stephanodiscaceae</taxon>
        <taxon>Cyclotella</taxon>
    </lineage>
</organism>
<evidence type="ECO:0000256" key="1">
    <source>
        <dbReference type="SAM" id="Phobius"/>
    </source>
</evidence>
<keyword evidence="3" id="KW-1185">Reference proteome</keyword>
<keyword evidence="1" id="KW-1133">Transmembrane helix</keyword>
<protein>
    <submittedName>
        <fullName evidence="2">Uncharacterized protein</fullName>
    </submittedName>
</protein>
<dbReference type="Pfam" id="PF23670">
    <property type="entry name" value="PIGBOS1"/>
    <property type="match status" value="1"/>
</dbReference>
<gene>
    <name evidence="2" type="ORF">HJC23_004634</name>
</gene>
<feature type="transmembrane region" description="Helical" evidence="1">
    <location>
        <begin position="21"/>
        <end position="44"/>
    </location>
</feature>
<evidence type="ECO:0000313" key="3">
    <source>
        <dbReference type="Proteomes" id="UP001516023"/>
    </source>
</evidence>
<dbReference type="Proteomes" id="UP001516023">
    <property type="component" value="Unassembled WGS sequence"/>
</dbReference>
<keyword evidence="1" id="KW-0472">Membrane</keyword>